<dbReference type="EMBL" id="JASJND010000004">
    <property type="protein sequence ID" value="MDJ1114092.1"/>
    <property type="molecule type" value="Genomic_DNA"/>
</dbReference>
<dbReference type="RefSeq" id="WP_283715646.1">
    <property type="nucleotide sequence ID" value="NZ_JASJND010000004.1"/>
</dbReference>
<evidence type="ECO:0000313" key="2">
    <source>
        <dbReference type="Proteomes" id="UP001321481"/>
    </source>
</evidence>
<name>A0ABT6ZEN9_9MICO</name>
<organism evidence="1 2">
    <name type="scientific">Microbacterium dauci</name>
    <dbReference type="NCBI Taxonomy" id="3048008"/>
    <lineage>
        <taxon>Bacteria</taxon>
        <taxon>Bacillati</taxon>
        <taxon>Actinomycetota</taxon>
        <taxon>Actinomycetes</taxon>
        <taxon>Micrococcales</taxon>
        <taxon>Microbacteriaceae</taxon>
        <taxon>Microbacterium</taxon>
    </lineage>
</organism>
<comment type="caution">
    <text evidence="1">The sequence shown here is derived from an EMBL/GenBank/DDBJ whole genome shotgun (WGS) entry which is preliminary data.</text>
</comment>
<keyword evidence="2" id="KW-1185">Reference proteome</keyword>
<dbReference type="SUPFAM" id="SSF53756">
    <property type="entry name" value="UDP-Glycosyltransferase/glycogen phosphorylase"/>
    <property type="match status" value="1"/>
</dbReference>
<gene>
    <name evidence="1" type="ORF">QNI14_06475</name>
</gene>
<dbReference type="Pfam" id="PF20471">
    <property type="entry name" value="DUF6716"/>
    <property type="match status" value="1"/>
</dbReference>
<protein>
    <submittedName>
        <fullName evidence="1">Uncharacterized protein</fullName>
    </submittedName>
</protein>
<dbReference type="Proteomes" id="UP001321481">
    <property type="component" value="Unassembled WGS sequence"/>
</dbReference>
<proteinExistence type="predicted"/>
<accession>A0ABT6ZEN9</accession>
<reference evidence="1 2" key="1">
    <citation type="submission" date="2023-05" db="EMBL/GenBank/DDBJ databases">
        <title>Microbacterium dauci sp.nov., Isolated from Carrot Rhizosphere Soil.</title>
        <authorList>
            <person name="Xiao Z."/>
            <person name="Zheng J."/>
        </authorList>
    </citation>
    <scope>NUCLEOTIDE SEQUENCE [LARGE SCALE GENOMIC DNA]</scope>
    <source>
        <strain evidence="1 2">LX3-4</strain>
    </source>
</reference>
<evidence type="ECO:0000313" key="1">
    <source>
        <dbReference type="EMBL" id="MDJ1114092.1"/>
    </source>
</evidence>
<dbReference type="InterPro" id="IPR046561">
    <property type="entry name" value="DUF6716"/>
</dbReference>
<sequence>MTFRAERAPRLRVVVIADADSFVKWGTHLVDAVPGASRHLLLVRTPLTVNDTQLDAALTDTTFGGDRVTRVDFDEVPSWLTHDRPDIVVLAGRGPFVRLLGTQIDRVHPRPVVVAGLPGISIPALRGAAQYRKYADLFVVHSHREVRAFRELGATLGIATEPALATLPFARRRSVAGGTDLVFAAQALIPRSTEERMRMADILRDAALADPTRRVVVKLRARAGEAQTHEERVSLETLLRDRPDNLVFSYEPMSQALETAEGLVTVSSTAAIEAIAAGIPVIALDEFGVSKDNINTVFARSGLLGTAADVAERQFRHPNAVWMRDNYFHDQADATWWARAQRLVARRRAGELAARRVPTPRGGALHAAWHRRSVLGDADRTVSGAIAVRVGGPIVRALVALQRLRRPRVGSWRGADDFTLTPSRNANPVPLR</sequence>